<accession>A0ABT8KU95</accession>
<dbReference type="Proteomes" id="UP001172082">
    <property type="component" value="Unassembled WGS sequence"/>
</dbReference>
<keyword evidence="2" id="KW-1185">Reference proteome</keyword>
<protein>
    <submittedName>
        <fullName evidence="1">Uncharacterized protein</fullName>
    </submittedName>
</protein>
<dbReference type="EMBL" id="JAUJEA010000011">
    <property type="protein sequence ID" value="MDN5204324.1"/>
    <property type="molecule type" value="Genomic_DNA"/>
</dbReference>
<comment type="caution">
    <text evidence="1">The sequence shown here is derived from an EMBL/GenBank/DDBJ whole genome shotgun (WGS) entry which is preliminary data.</text>
</comment>
<organism evidence="1 2">
    <name type="scientific">Splendidivirga corallicola</name>
    <dbReference type="NCBI Taxonomy" id="3051826"/>
    <lineage>
        <taxon>Bacteria</taxon>
        <taxon>Pseudomonadati</taxon>
        <taxon>Bacteroidota</taxon>
        <taxon>Cytophagia</taxon>
        <taxon>Cytophagales</taxon>
        <taxon>Splendidivirgaceae</taxon>
        <taxon>Splendidivirga</taxon>
    </lineage>
</organism>
<reference evidence="1" key="1">
    <citation type="submission" date="2023-06" db="EMBL/GenBank/DDBJ databases">
        <title>Genomic of Parafulvivirga corallium.</title>
        <authorList>
            <person name="Wang G."/>
        </authorList>
    </citation>
    <scope>NUCLEOTIDE SEQUENCE</scope>
    <source>
        <strain evidence="1">BMA10</strain>
    </source>
</reference>
<proteinExistence type="predicted"/>
<evidence type="ECO:0000313" key="1">
    <source>
        <dbReference type="EMBL" id="MDN5204324.1"/>
    </source>
</evidence>
<evidence type="ECO:0000313" key="2">
    <source>
        <dbReference type="Proteomes" id="UP001172082"/>
    </source>
</evidence>
<dbReference type="RefSeq" id="WP_346754348.1">
    <property type="nucleotide sequence ID" value="NZ_JAUJEA010000011.1"/>
</dbReference>
<name>A0ABT8KU95_9BACT</name>
<sequence>MNPGSGGQDIDWSNYPNILIGYHLQPTSPCINTGQIITNNGGRDFWGNALYNGTPDIGAHEFTGGAQTIPSAPRGMSATPALSGQIDLGWTDKSNNENDFKIDRRTMGFFTQK</sequence>
<gene>
    <name evidence="1" type="ORF">QQ008_23230</name>
</gene>